<proteinExistence type="predicted"/>
<comment type="caution">
    <text evidence="1">The sequence shown here is derived from an EMBL/GenBank/DDBJ whole genome shotgun (WGS) entry which is preliminary data.</text>
</comment>
<evidence type="ECO:0000313" key="1">
    <source>
        <dbReference type="EMBL" id="CAD6193674.1"/>
    </source>
</evidence>
<reference evidence="1" key="1">
    <citation type="submission" date="2020-10" db="EMBL/GenBank/DDBJ databases">
        <authorList>
            <person name="Kikuchi T."/>
        </authorList>
    </citation>
    <scope>NUCLEOTIDE SEQUENCE</scope>
    <source>
        <strain evidence="1">NKZ352</strain>
    </source>
</reference>
<name>A0A8S1HDD1_9PELO</name>
<protein>
    <submittedName>
        <fullName evidence="1">Uncharacterized protein</fullName>
    </submittedName>
</protein>
<dbReference type="Proteomes" id="UP000835052">
    <property type="component" value="Unassembled WGS sequence"/>
</dbReference>
<gene>
    <name evidence="1" type="ORF">CAUJ_LOCUS9593</name>
</gene>
<sequence length="271" mass="31919">MLRDVRSLIRVTKDYHYSLQIHMQKYEFYRIYLQNAVTSLLIAAGCDIDFKTENRRNENFGNILQMSMNKKFEPRKVNETMAQVLLSDLTLLKNTTWNVCRRVSGEESLLGTMKTLLERAAKQDREFQEQLLTLFDPIFDFLFSNPYDKMRETIETLADKATDLEGVDENDTKKYGAYLKAREKYFNARANLLKIIQPGERRPFDLMQRFHLSILEQFFRNYQDYNKRVAATFASLNNISKSDDSAGKKIEKNLRIEKIEARMKAVNDRES</sequence>
<accession>A0A8S1HDD1</accession>
<evidence type="ECO:0000313" key="2">
    <source>
        <dbReference type="Proteomes" id="UP000835052"/>
    </source>
</evidence>
<dbReference type="EMBL" id="CAJGYM010000037">
    <property type="protein sequence ID" value="CAD6193674.1"/>
    <property type="molecule type" value="Genomic_DNA"/>
</dbReference>
<dbReference type="AlphaFoldDB" id="A0A8S1HDD1"/>
<keyword evidence="2" id="KW-1185">Reference proteome</keyword>
<organism evidence="1 2">
    <name type="scientific">Caenorhabditis auriculariae</name>
    <dbReference type="NCBI Taxonomy" id="2777116"/>
    <lineage>
        <taxon>Eukaryota</taxon>
        <taxon>Metazoa</taxon>
        <taxon>Ecdysozoa</taxon>
        <taxon>Nematoda</taxon>
        <taxon>Chromadorea</taxon>
        <taxon>Rhabditida</taxon>
        <taxon>Rhabditina</taxon>
        <taxon>Rhabditomorpha</taxon>
        <taxon>Rhabditoidea</taxon>
        <taxon>Rhabditidae</taxon>
        <taxon>Peloderinae</taxon>
        <taxon>Caenorhabditis</taxon>
    </lineage>
</organism>